<organism evidence="12 13">
    <name type="scientific">Aureobasidium melanogenum</name>
    <name type="common">Aureobasidium pullulans var. melanogenum</name>
    <dbReference type="NCBI Taxonomy" id="46634"/>
    <lineage>
        <taxon>Eukaryota</taxon>
        <taxon>Fungi</taxon>
        <taxon>Dikarya</taxon>
        <taxon>Ascomycota</taxon>
        <taxon>Pezizomycotina</taxon>
        <taxon>Dothideomycetes</taxon>
        <taxon>Dothideomycetidae</taxon>
        <taxon>Dothideales</taxon>
        <taxon>Saccotheciaceae</taxon>
        <taxon>Aureobasidium</taxon>
    </lineage>
</organism>
<feature type="compositionally biased region" description="Low complexity" evidence="10">
    <location>
        <begin position="1364"/>
        <end position="1377"/>
    </location>
</feature>
<feature type="non-terminal residue" evidence="12">
    <location>
        <position position="1391"/>
    </location>
</feature>
<evidence type="ECO:0000256" key="7">
    <source>
        <dbReference type="ARBA" id="ARBA00047899"/>
    </source>
</evidence>
<dbReference type="PANTHER" id="PTHR24346">
    <property type="entry name" value="MAP/MICROTUBULE AFFINITY-REGULATING KINASE"/>
    <property type="match status" value="1"/>
</dbReference>
<feature type="domain" description="Protein kinase" evidence="11">
    <location>
        <begin position="277"/>
        <end position="803"/>
    </location>
</feature>
<feature type="compositionally biased region" description="Basic and acidic residues" evidence="10">
    <location>
        <begin position="894"/>
        <end position="904"/>
    </location>
</feature>
<dbReference type="GO" id="GO:0004674">
    <property type="term" value="F:protein serine/threonine kinase activity"/>
    <property type="evidence" value="ECO:0007669"/>
    <property type="project" value="UniProtKB-KW"/>
</dbReference>
<feature type="region of interest" description="Disordered" evidence="10">
    <location>
        <begin position="1018"/>
        <end position="1058"/>
    </location>
</feature>
<dbReference type="GO" id="GO:0035556">
    <property type="term" value="P:intracellular signal transduction"/>
    <property type="evidence" value="ECO:0007669"/>
    <property type="project" value="TreeGrafter"/>
</dbReference>
<feature type="region of interest" description="Disordered" evidence="10">
    <location>
        <begin position="172"/>
        <end position="191"/>
    </location>
</feature>
<feature type="compositionally biased region" description="Polar residues" evidence="10">
    <location>
        <begin position="922"/>
        <end position="946"/>
    </location>
</feature>
<feature type="compositionally biased region" description="Polar residues" evidence="10">
    <location>
        <begin position="34"/>
        <end position="43"/>
    </location>
</feature>
<dbReference type="Pfam" id="PF00069">
    <property type="entry name" value="Pkinase"/>
    <property type="match status" value="2"/>
</dbReference>
<dbReference type="GO" id="GO:0001558">
    <property type="term" value="P:regulation of cell growth"/>
    <property type="evidence" value="ECO:0007669"/>
    <property type="project" value="UniProtKB-ARBA"/>
</dbReference>
<feature type="region of interest" description="Disordered" evidence="10">
    <location>
        <begin position="859"/>
        <end position="996"/>
    </location>
</feature>
<dbReference type="FunFam" id="3.30.200.20:FF:000206">
    <property type="entry name" value="Serine/threonine-protein kinase Ssp1"/>
    <property type="match status" value="1"/>
</dbReference>
<dbReference type="Proteomes" id="UP000729357">
    <property type="component" value="Unassembled WGS sequence"/>
</dbReference>
<keyword evidence="3" id="KW-0808">Transferase</keyword>
<feature type="region of interest" description="Disordered" evidence="10">
    <location>
        <begin position="1074"/>
        <end position="1391"/>
    </location>
</feature>
<keyword evidence="5 12" id="KW-0418">Kinase</keyword>
<dbReference type="Gene3D" id="1.10.510.10">
    <property type="entry name" value="Transferase(Phosphotransferase) domain 1"/>
    <property type="match status" value="1"/>
</dbReference>
<feature type="region of interest" description="Disordered" evidence="10">
    <location>
        <begin position="1"/>
        <end position="20"/>
    </location>
</feature>
<evidence type="ECO:0000256" key="10">
    <source>
        <dbReference type="SAM" id="MobiDB-lite"/>
    </source>
</evidence>
<evidence type="ECO:0000313" key="13">
    <source>
        <dbReference type="Proteomes" id="UP000729357"/>
    </source>
</evidence>
<dbReference type="GO" id="GO:0005524">
    <property type="term" value="F:ATP binding"/>
    <property type="evidence" value="ECO:0007669"/>
    <property type="project" value="UniProtKB-UniRule"/>
</dbReference>
<keyword evidence="4 9" id="KW-0547">Nucleotide-binding</keyword>
<dbReference type="PANTHER" id="PTHR24346:SF77">
    <property type="entry name" value="SERINE THREONINE PROTEIN KINASE"/>
    <property type="match status" value="1"/>
</dbReference>
<dbReference type="PROSITE" id="PS00107">
    <property type="entry name" value="PROTEIN_KINASE_ATP"/>
    <property type="match status" value="1"/>
</dbReference>
<keyword evidence="6 9" id="KW-0067">ATP-binding</keyword>
<feature type="compositionally biased region" description="Polar residues" evidence="10">
    <location>
        <begin position="1097"/>
        <end position="1111"/>
    </location>
</feature>
<feature type="region of interest" description="Disordered" evidence="10">
    <location>
        <begin position="737"/>
        <end position="758"/>
    </location>
</feature>
<protein>
    <recommendedName>
        <fullName evidence="1">non-specific serine/threonine protein kinase</fullName>
        <ecNumber evidence="1">2.7.11.1</ecNumber>
    </recommendedName>
</protein>
<accession>A0A9P8FSW0</accession>
<reference evidence="12" key="2">
    <citation type="submission" date="2021-08" db="EMBL/GenBank/DDBJ databases">
        <authorList>
            <person name="Gostincar C."/>
            <person name="Sun X."/>
            <person name="Song Z."/>
            <person name="Gunde-Cimerman N."/>
        </authorList>
    </citation>
    <scope>NUCLEOTIDE SEQUENCE</scope>
    <source>
        <strain evidence="12">EXF-9298</strain>
    </source>
</reference>
<dbReference type="GO" id="GO:0005737">
    <property type="term" value="C:cytoplasm"/>
    <property type="evidence" value="ECO:0007669"/>
    <property type="project" value="TreeGrafter"/>
</dbReference>
<evidence type="ECO:0000256" key="1">
    <source>
        <dbReference type="ARBA" id="ARBA00012513"/>
    </source>
</evidence>
<feature type="compositionally biased region" description="Basic and acidic residues" evidence="10">
    <location>
        <begin position="1139"/>
        <end position="1163"/>
    </location>
</feature>
<evidence type="ECO:0000256" key="3">
    <source>
        <dbReference type="ARBA" id="ARBA00022679"/>
    </source>
</evidence>
<feature type="compositionally biased region" description="Basic and acidic residues" evidence="10">
    <location>
        <begin position="1018"/>
        <end position="1035"/>
    </location>
</feature>
<feature type="compositionally biased region" description="Acidic residues" evidence="10">
    <location>
        <begin position="1314"/>
        <end position="1326"/>
    </location>
</feature>
<feature type="binding site" evidence="9">
    <location>
        <position position="306"/>
    </location>
    <ligand>
        <name>ATP</name>
        <dbReference type="ChEBI" id="CHEBI:30616"/>
    </ligand>
</feature>
<keyword evidence="2" id="KW-0723">Serine/threonine-protein kinase</keyword>
<dbReference type="PROSITE" id="PS50011">
    <property type="entry name" value="PROTEIN_KINASE_DOM"/>
    <property type="match status" value="1"/>
</dbReference>
<reference evidence="12" key="1">
    <citation type="journal article" date="2021" name="J Fungi (Basel)">
        <title>Virulence traits and population genomics of the black yeast Aureobasidium melanogenum.</title>
        <authorList>
            <person name="Cernosa A."/>
            <person name="Sun X."/>
            <person name="Gostincar C."/>
            <person name="Fang C."/>
            <person name="Gunde-Cimerman N."/>
            <person name="Song Z."/>
        </authorList>
    </citation>
    <scope>NUCLEOTIDE SEQUENCE</scope>
    <source>
        <strain evidence="12">EXF-9298</strain>
    </source>
</reference>
<feature type="compositionally biased region" description="Polar residues" evidence="10">
    <location>
        <begin position="121"/>
        <end position="156"/>
    </location>
</feature>
<proteinExistence type="predicted"/>
<feature type="compositionally biased region" description="Low complexity" evidence="10">
    <location>
        <begin position="89"/>
        <end position="103"/>
    </location>
</feature>
<dbReference type="EMBL" id="JAHFXS010000785">
    <property type="protein sequence ID" value="KAG9981922.1"/>
    <property type="molecule type" value="Genomic_DNA"/>
</dbReference>
<evidence type="ECO:0000256" key="4">
    <source>
        <dbReference type="ARBA" id="ARBA00022741"/>
    </source>
</evidence>
<feature type="compositionally biased region" description="Low complexity" evidence="10">
    <location>
        <begin position="982"/>
        <end position="995"/>
    </location>
</feature>
<comment type="catalytic activity">
    <reaction evidence="7">
        <text>L-threonyl-[protein] + ATP = O-phospho-L-threonyl-[protein] + ADP + H(+)</text>
        <dbReference type="Rhea" id="RHEA:46608"/>
        <dbReference type="Rhea" id="RHEA-COMP:11060"/>
        <dbReference type="Rhea" id="RHEA-COMP:11605"/>
        <dbReference type="ChEBI" id="CHEBI:15378"/>
        <dbReference type="ChEBI" id="CHEBI:30013"/>
        <dbReference type="ChEBI" id="CHEBI:30616"/>
        <dbReference type="ChEBI" id="CHEBI:61977"/>
        <dbReference type="ChEBI" id="CHEBI:456216"/>
        <dbReference type="EC" id="2.7.11.1"/>
    </reaction>
</comment>
<feature type="compositionally biased region" description="Basic and acidic residues" evidence="10">
    <location>
        <begin position="1213"/>
        <end position="1226"/>
    </location>
</feature>
<evidence type="ECO:0000313" key="12">
    <source>
        <dbReference type="EMBL" id="KAG9981922.1"/>
    </source>
</evidence>
<feature type="compositionally biased region" description="Polar residues" evidence="10">
    <location>
        <begin position="959"/>
        <end position="968"/>
    </location>
</feature>
<dbReference type="GO" id="GO:0042149">
    <property type="term" value="P:cellular response to glucose starvation"/>
    <property type="evidence" value="ECO:0007669"/>
    <property type="project" value="UniProtKB-ARBA"/>
</dbReference>
<dbReference type="EC" id="2.7.11.1" evidence="1"/>
<evidence type="ECO:0000259" key="11">
    <source>
        <dbReference type="PROSITE" id="PS50011"/>
    </source>
</evidence>
<dbReference type="InterPro" id="IPR017441">
    <property type="entry name" value="Protein_kinase_ATP_BS"/>
</dbReference>
<feature type="compositionally biased region" description="Basic and acidic residues" evidence="10">
    <location>
        <begin position="65"/>
        <end position="74"/>
    </location>
</feature>
<gene>
    <name evidence="12" type="ORF">KCU98_g7137</name>
</gene>
<comment type="catalytic activity">
    <reaction evidence="8">
        <text>L-seryl-[protein] + ATP = O-phospho-L-seryl-[protein] + ADP + H(+)</text>
        <dbReference type="Rhea" id="RHEA:17989"/>
        <dbReference type="Rhea" id="RHEA-COMP:9863"/>
        <dbReference type="Rhea" id="RHEA-COMP:11604"/>
        <dbReference type="ChEBI" id="CHEBI:15378"/>
        <dbReference type="ChEBI" id="CHEBI:29999"/>
        <dbReference type="ChEBI" id="CHEBI:30616"/>
        <dbReference type="ChEBI" id="CHEBI:83421"/>
        <dbReference type="ChEBI" id="CHEBI:456216"/>
        <dbReference type="EC" id="2.7.11.1"/>
    </reaction>
</comment>
<dbReference type="SMART" id="SM00220">
    <property type="entry name" value="S_TKc"/>
    <property type="match status" value="1"/>
</dbReference>
<evidence type="ECO:0000256" key="9">
    <source>
        <dbReference type="PROSITE-ProRule" id="PRU10141"/>
    </source>
</evidence>
<dbReference type="FunFam" id="1.10.510.10:FF:000614">
    <property type="entry name" value="Serine/threonine protein kinase, putative"/>
    <property type="match status" value="1"/>
</dbReference>
<evidence type="ECO:0000256" key="2">
    <source>
        <dbReference type="ARBA" id="ARBA00022527"/>
    </source>
</evidence>
<evidence type="ECO:0000256" key="5">
    <source>
        <dbReference type="ARBA" id="ARBA00022777"/>
    </source>
</evidence>
<feature type="region of interest" description="Disordered" evidence="10">
    <location>
        <begin position="30"/>
        <end position="161"/>
    </location>
</feature>
<feature type="non-terminal residue" evidence="12">
    <location>
        <position position="1"/>
    </location>
</feature>
<feature type="region of interest" description="Disordered" evidence="10">
    <location>
        <begin position="427"/>
        <end position="473"/>
    </location>
</feature>
<dbReference type="SUPFAM" id="SSF56112">
    <property type="entry name" value="Protein kinase-like (PK-like)"/>
    <property type="match status" value="1"/>
</dbReference>
<feature type="compositionally biased region" description="Polar residues" evidence="10">
    <location>
        <begin position="1227"/>
        <end position="1245"/>
    </location>
</feature>
<keyword evidence="13" id="KW-1185">Reference proteome</keyword>
<evidence type="ECO:0000256" key="6">
    <source>
        <dbReference type="ARBA" id="ARBA00022840"/>
    </source>
</evidence>
<evidence type="ECO:0000256" key="8">
    <source>
        <dbReference type="ARBA" id="ARBA00048679"/>
    </source>
</evidence>
<dbReference type="InterPro" id="IPR011009">
    <property type="entry name" value="Kinase-like_dom_sf"/>
</dbReference>
<comment type="caution">
    <text evidence="12">The sequence shown here is derived from an EMBL/GenBank/DDBJ whole genome shotgun (WGS) entry which is preliminary data.</text>
</comment>
<feature type="compositionally biased region" description="Polar residues" evidence="10">
    <location>
        <begin position="1255"/>
        <end position="1270"/>
    </location>
</feature>
<name>A0A9P8FSW0_AURME</name>
<sequence>PARAQYWLARRTPSATSAVDIQSLAKRVRYKVMDQNTPSPNNQDDSDNTPRSELLPSLAVTPTPARDDPRRVSEDDYFALKPTSKRHSLLSPADAAAATPPSLRRTTTYPDTPHRPAVQRDLSNASVASVESNLSTVTVKASDSGHESSSTATSPLYTRPKYPNQAFSALQTQRYPPPHLPPTLRTKTHHPAQPGDFRQAINALHKTGARTADNTPAVTPGLFTPSVPPEQSDLGPDEHGFYASPFLHFTHRQAPKETHIADVDIDPISGRKLINNYEIIDELGRGTHGKVKLGRNLATNEYVAIKIVERYSKKRRLGKLGNAEDKVKKEVAILKKARHPNIVALLEVIDDPARKKVYIVLERVDLGEIVWRASAPKEIALVECRRYIRESRGVFDDEEAEAEDRAILDEAKTRRLKQQRKTLRKLRRQKMARGTGPGVWSFEFGGDTDEDDSDADHASRVSTSTTEKSVDQVGVDSRQLSAVLAQFSIAESEAADPGTPVNPVNPQALWQEPSPVKLLEGTMYGSYEEEETNEEETRAPSLASSVRSFGAQDLRHPEERKFWDASGAQILDADLHPDLQYVPCMSVNAARVAFRDTVLGLQYLHYQGIIHRDIKPPNLLQTADHRTKISDFGVSYLGRPINDDQVPENLSESDMQDFDEAKELAKTVGTAAFYAPELCYTDGVGETPPVGPAIDVWALGITLFCMLFGRTPFVDNEFVVMRRIADEEIYVPKRRLRPVDPRPKSRPSSHGRYFPPAASGKRSEYELAYEELDDLLLDLFRRLLQKDPLKRITLEEVRHHPWVVQDISNKALWLDETDPFRQAHGKKIQVSKEELQDAVVPVKLVERIRSGVKKTIGGLMSGLGRASSTRTRTPSMSGSHPLSASSSSSAISQEGRRNSLRGDETIFSALKASRETEHPLAQSVTVSPEQGSNRDAYFSSLSTPTGATDYPSQGDRSRSIMSTTTSVRTIKPSDTLHPQITSESPPASPGLGSSSFDTTVTNIGGLLSGAGRRILKSVRDRSTAGRSTDGLERSISRAPSESSDAHADPSVAVSTTQASGHLDLPDVLKNIVSSSSSPIVSRSHSRAAPERRDTAIRPSTTLSRQVSTSSFEARRRLELDSTWDPSDPDRLPNESTEGNFRRAEDEWLRRSTRESRDETDTHHTRATIGVPEDCPPSPDDELDVGYIRDNDGGEDDDDDDDDDDELLIGGSRSDPRRRTAYMHESHPTSPTSHVSGTQPLMTPSSSEDRFPPNTPMSCSNPSIPSLTTIDSEVPQEKASDEQGEPLGSNEASFTPCAPVLEDDGYSGDNAIESGESEYEDSSDDDGGLQMVRRRSAPLTPSGGRGLGVSSTSSYMSRHPRRGTGSSAFSKKSSRSGSNNTMKKIRSHDESD</sequence>
<dbReference type="Gene3D" id="3.30.200.20">
    <property type="entry name" value="Phosphorylase Kinase, domain 1"/>
    <property type="match status" value="1"/>
</dbReference>
<dbReference type="InterPro" id="IPR000719">
    <property type="entry name" value="Prot_kinase_dom"/>
</dbReference>
<feature type="compositionally biased region" description="Low complexity" evidence="10">
    <location>
        <begin position="875"/>
        <end position="892"/>
    </location>
</feature>
<feature type="compositionally biased region" description="Acidic residues" evidence="10">
    <location>
        <begin position="1192"/>
        <end position="1206"/>
    </location>
</feature>